<dbReference type="KEGG" id="chy:CHY_1657"/>
<dbReference type="EMBL" id="CP000141">
    <property type="protein sequence ID" value="ABB13642.1"/>
    <property type="molecule type" value="Genomic_DNA"/>
</dbReference>
<sequence>MGLYNSLWPIVTRNKEGWSNNPYIGLDEFYPAYKANVSANSILTLSDNRFLLTTDTALYIVDNHMNIIKELINIGTITGEYWWWFFGYPALIHFDRDPRVDNPPPGEDFSNNPLMVGGDFILCPYGKFKDAGNGAGFCIIDINTEQVVNVTLTDMWGPPYHCSIVNNLLLMTFGGVDYSQYYPNSEQRILIAINKEYGTTSWKYFAGTWTQTNNIDKPITVDDAGYIYFIDGENRLCKINSTNGSLVWKATKQDGTPIYCLTQAVILDDKCYFVGYDENGKAFMAVDIATGVLIIRTQITTGDSKTYNICYDPLNHKFVTSYRDKIIVFNIFGSKIFEWVNNTRENVPQIYNTDGSVLVYSNDIDNLTVDGAGNIYFMDAGGNCGKLSSIGTLIHAFKNLVNVYAWDTPIRKRNIIISPTGDIIAPYGLGQVLIFNNETFGIKAITPAITGDQTNQEWATNTEFTLEFSEDVSSNTLLNGIYLDYVGISEVPYFWRDAPSQVTNLWVGQGDDESLGINLGDFTIKYNGTTANSINISANSNLTIYNADYSLLKYNADLYVPADGKIYYFIDNTKNPRELVITFENICYYRTRTNPDRITFQWVIPENSNIVYLNIHNLFQYGSPKLVNAPNVEIYFQVYASNLPTGFNITEKSFKFVAGENTKDFSITPVNTKTYKLKWKLPVGKFGQATMTFKNSIVSNTGRNLCFYDYMGEDKTNSFQKEFGLGPLVISSLNVEITEPTDAIKYAWQDFVFMADTQGVKMEAIFKVQVIDVNNLPIFEAQSDLNPEYFWQSKNGIKWEPFVGGKMQLPDYTYLKVRAYTGGQSQVRVILAYE</sequence>
<dbReference type="AlphaFoldDB" id="Q3ABK7"/>
<evidence type="ECO:0000313" key="1">
    <source>
        <dbReference type="EMBL" id="ABB13642.1"/>
    </source>
</evidence>
<dbReference type="SUPFAM" id="SSF50998">
    <property type="entry name" value="Quinoprotein alcohol dehydrogenase-like"/>
    <property type="match status" value="1"/>
</dbReference>
<dbReference type="eggNOG" id="COG1520">
    <property type="taxonomic scope" value="Bacteria"/>
</dbReference>
<reference evidence="1 2" key="1">
    <citation type="journal article" date="2005" name="PLoS Genet.">
        <title>Life in hot carbon monoxide: the complete genome sequence of Carboxydothermus hydrogenoformans Z-2901.</title>
        <authorList>
            <person name="Wu M."/>
            <person name="Ren Q."/>
            <person name="Durkin A.S."/>
            <person name="Daugherty S.C."/>
            <person name="Brinkac L.M."/>
            <person name="Dodson R.J."/>
            <person name="Madupu R."/>
            <person name="Sullivan S.A."/>
            <person name="Kolonay J.F."/>
            <person name="Haft D.H."/>
            <person name="Nelson W.C."/>
            <person name="Tallon L.J."/>
            <person name="Jones K.M."/>
            <person name="Ulrich L.E."/>
            <person name="Gonzalez J.M."/>
            <person name="Zhulin I.B."/>
            <person name="Robb F.T."/>
            <person name="Eisen J.A."/>
        </authorList>
    </citation>
    <scope>NUCLEOTIDE SEQUENCE [LARGE SCALE GENOMIC DNA]</scope>
    <source>
        <strain evidence="2">ATCC BAA-161 / DSM 6008 / Z-2901</strain>
    </source>
</reference>
<dbReference type="InterPro" id="IPR015943">
    <property type="entry name" value="WD40/YVTN_repeat-like_dom_sf"/>
</dbReference>
<keyword evidence="2" id="KW-1185">Reference proteome</keyword>
<protein>
    <submittedName>
        <fullName evidence="1">Uncharacterized protein</fullName>
    </submittedName>
</protein>
<dbReference type="InterPro" id="IPR011047">
    <property type="entry name" value="Quinoprotein_ADH-like_sf"/>
</dbReference>
<evidence type="ECO:0000313" key="2">
    <source>
        <dbReference type="Proteomes" id="UP000002706"/>
    </source>
</evidence>
<dbReference type="HOGENOM" id="CLU_340324_0_0_9"/>
<gene>
    <name evidence="1" type="ordered locus">CHY_1657</name>
</gene>
<accession>Q3ABK7</accession>
<name>Q3ABK7_CARHZ</name>
<dbReference type="Gene3D" id="2.130.10.10">
    <property type="entry name" value="YVTN repeat-like/Quinoprotein amine dehydrogenase"/>
    <property type="match status" value="1"/>
</dbReference>
<dbReference type="InParanoid" id="Q3ABK7"/>
<dbReference type="RefSeq" id="WP_011344552.1">
    <property type="nucleotide sequence ID" value="NC_007503.1"/>
</dbReference>
<proteinExistence type="predicted"/>
<dbReference type="STRING" id="246194.CHY_1657"/>
<dbReference type="Proteomes" id="UP000002706">
    <property type="component" value="Chromosome"/>
</dbReference>
<organism evidence="1 2">
    <name type="scientific">Carboxydothermus hydrogenoformans (strain ATCC BAA-161 / DSM 6008 / Z-2901)</name>
    <dbReference type="NCBI Taxonomy" id="246194"/>
    <lineage>
        <taxon>Bacteria</taxon>
        <taxon>Bacillati</taxon>
        <taxon>Bacillota</taxon>
        <taxon>Clostridia</taxon>
        <taxon>Thermoanaerobacterales</taxon>
        <taxon>Thermoanaerobacteraceae</taxon>
        <taxon>Carboxydothermus</taxon>
    </lineage>
</organism>